<dbReference type="Pfam" id="PF00330">
    <property type="entry name" value="Aconitase"/>
    <property type="match status" value="1"/>
</dbReference>
<protein>
    <recommendedName>
        <fullName evidence="4">Aconitase/3-isopropylmalate dehydratase large subunit alpha/beta/alpha domain-containing protein</fullName>
    </recommendedName>
</protein>
<keyword evidence="1" id="KW-0479">Metal-binding</keyword>
<dbReference type="AlphaFoldDB" id="A0A484LI15"/>
<sequence length="81" mass="8979">MSNWKATLEFEVNIEYVGWIIFNIDGTLYLDSVVGKDSHTTMIDGLQVTGCGVGGIEAEQQEKIPPKCYINRQAMISQLLG</sequence>
<dbReference type="PRINTS" id="PR00415">
    <property type="entry name" value="ACONITASE"/>
</dbReference>
<organism evidence="5 6">
    <name type="scientific">Cuscuta campestris</name>
    <dbReference type="NCBI Taxonomy" id="132261"/>
    <lineage>
        <taxon>Eukaryota</taxon>
        <taxon>Viridiplantae</taxon>
        <taxon>Streptophyta</taxon>
        <taxon>Embryophyta</taxon>
        <taxon>Tracheophyta</taxon>
        <taxon>Spermatophyta</taxon>
        <taxon>Magnoliopsida</taxon>
        <taxon>eudicotyledons</taxon>
        <taxon>Gunneridae</taxon>
        <taxon>Pentapetalae</taxon>
        <taxon>asterids</taxon>
        <taxon>lamiids</taxon>
        <taxon>Solanales</taxon>
        <taxon>Convolvulaceae</taxon>
        <taxon>Cuscuteae</taxon>
        <taxon>Cuscuta</taxon>
        <taxon>Cuscuta subgen. Grammica</taxon>
        <taxon>Cuscuta sect. Cleistogrammica</taxon>
    </lineage>
</organism>
<dbReference type="SUPFAM" id="SSF53732">
    <property type="entry name" value="Aconitase iron-sulfur domain"/>
    <property type="match status" value="1"/>
</dbReference>
<evidence type="ECO:0000259" key="4">
    <source>
        <dbReference type="Pfam" id="PF00330"/>
    </source>
</evidence>
<dbReference type="PANTHER" id="PTHR11670">
    <property type="entry name" value="ACONITASE/IRON-RESPONSIVE ELEMENT FAMILY MEMBER"/>
    <property type="match status" value="1"/>
</dbReference>
<evidence type="ECO:0000256" key="3">
    <source>
        <dbReference type="ARBA" id="ARBA00023014"/>
    </source>
</evidence>
<dbReference type="InterPro" id="IPR015931">
    <property type="entry name" value="Acnase/IPM_dHydase_lsu_aba_1/3"/>
</dbReference>
<dbReference type="OrthoDB" id="2224430at2759"/>
<dbReference type="EMBL" id="OOIL02001452">
    <property type="protein sequence ID" value="VFQ75746.1"/>
    <property type="molecule type" value="Genomic_DNA"/>
</dbReference>
<reference evidence="5 6" key="1">
    <citation type="submission" date="2018-04" db="EMBL/GenBank/DDBJ databases">
        <authorList>
            <person name="Vogel A."/>
        </authorList>
    </citation>
    <scope>NUCLEOTIDE SEQUENCE [LARGE SCALE GENOMIC DNA]</scope>
</reference>
<name>A0A484LI15_9ASTE</name>
<keyword evidence="6" id="KW-1185">Reference proteome</keyword>
<keyword evidence="2" id="KW-0408">Iron</keyword>
<gene>
    <name evidence="5" type="ORF">CCAM_LOCUS17522</name>
</gene>
<evidence type="ECO:0000256" key="1">
    <source>
        <dbReference type="ARBA" id="ARBA00022723"/>
    </source>
</evidence>
<proteinExistence type="predicted"/>
<dbReference type="InterPro" id="IPR001030">
    <property type="entry name" value="Acoase/IPM_deHydtase_lsu_aba"/>
</dbReference>
<dbReference type="Gene3D" id="3.30.499.10">
    <property type="entry name" value="Aconitase, domain 3"/>
    <property type="match status" value="1"/>
</dbReference>
<evidence type="ECO:0000313" key="6">
    <source>
        <dbReference type="Proteomes" id="UP000595140"/>
    </source>
</evidence>
<dbReference type="GO" id="GO:0051536">
    <property type="term" value="F:iron-sulfur cluster binding"/>
    <property type="evidence" value="ECO:0007669"/>
    <property type="project" value="UniProtKB-KW"/>
</dbReference>
<keyword evidence="3" id="KW-0411">Iron-sulfur</keyword>
<dbReference type="InterPro" id="IPR006249">
    <property type="entry name" value="Aconitase/IRP2"/>
</dbReference>
<feature type="domain" description="Aconitase/3-isopropylmalate dehydratase large subunit alpha/beta/alpha" evidence="4">
    <location>
        <begin position="12"/>
        <end position="60"/>
    </location>
</feature>
<dbReference type="GO" id="GO:0046872">
    <property type="term" value="F:metal ion binding"/>
    <property type="evidence" value="ECO:0007669"/>
    <property type="project" value="UniProtKB-KW"/>
</dbReference>
<dbReference type="InterPro" id="IPR036008">
    <property type="entry name" value="Aconitase_4Fe-4S_dom"/>
</dbReference>
<accession>A0A484LI15</accession>
<dbReference type="Proteomes" id="UP000595140">
    <property type="component" value="Unassembled WGS sequence"/>
</dbReference>
<evidence type="ECO:0000313" key="5">
    <source>
        <dbReference type="EMBL" id="VFQ75746.1"/>
    </source>
</evidence>
<evidence type="ECO:0000256" key="2">
    <source>
        <dbReference type="ARBA" id="ARBA00023004"/>
    </source>
</evidence>